<gene>
    <name evidence="1" type="ORF">FRZ67_06840</name>
</gene>
<dbReference type="EMBL" id="CP042435">
    <property type="protein sequence ID" value="QEC67024.1"/>
    <property type="molecule type" value="Genomic_DNA"/>
</dbReference>
<accession>A0A5B8V6I8</accession>
<proteinExistence type="predicted"/>
<dbReference type="OrthoDB" id="9815802at2"/>
<evidence type="ECO:0000313" key="2">
    <source>
        <dbReference type="Proteomes" id="UP000321533"/>
    </source>
</evidence>
<name>A0A5B8V6I8_9BACT</name>
<dbReference type="Proteomes" id="UP000321533">
    <property type="component" value="Chromosome"/>
</dbReference>
<dbReference type="AlphaFoldDB" id="A0A5B8V6I8"/>
<sequence>MLLSYHNANAQTSSLRKKKIATQGLVQLDSLSIVPATFYAAGIDSSYYYIDLINATLAWRKKPTIDSVEISYRVFPFKLNQVVKRYSFDSIRNNFIAAPQYDASLKSANENALFNFGKVNYGGSFGRSISFGNNQDAVLNSQFNLQLNGYLGDSIEIAAAITDNNIPIQPDGTTQQLNEFDRVLLQFRKKDWEVSLGDIDLRQSQSYFLKFYKRLQGLAYTQQFNPFRNVTNKTTVSGAIAKGKFARNIFQGIEGNQGPYRLQGNNNELFFVILAGTEKIFIDGVQLQRGEDQDYVINYNTAEITFTPKQMITKDKRIQVEFEYADRNYLNSMLYVANETNFGNKLQLYVSAYSNADAKNSPINQTLDNPQKQFLANLGDSIQNAYYPYSSIDSFSTAKILYKKIDTLYNGVHDSIYVYSTNPDSAKYSLAFADVGVNKGNYSPLFNAANGQVFQWIQPINGIPQGNYEPATFLVTPKKQQLLTVGAVYKLNERTSLHTEVAASRYDVNTFSSKNETDNQGYAAKISVERNDTLKTHAGKQLQLNSTAGYEWVDQHFRPIERLRSVEFTRDWGLPLLVNYADEKLPSFSVQLKDEKGNYAQYQFGAYLRGDGFKGTRHIINHVQDIKGFHFNNIFNITNSNTPFDKGFYLRPAIDVSKQFPALHNYTLGATYLLEHNEISNKLTDTITPLSFAFETVSAYIRSDATKNNHWSFTYFTRSDKLPYQKSLLQTDRSHNYNFQMELLQNKNQQLRFNVTYRQLQVTNTSLTTQKPDNSLLGRAEYIVNAWKGFLRGNALYELGTGQEPRRTFTYVEVPAGQGQYTWIDYNSDGIPQLNEFDIAVFQDQAKYIRVYTPVNEYIKADYTQLNYALSIAPQALAAAIKNKGWKNIITKLSLQSSLQSFKKQLAQGGPQFNPFKGNISDTALLNFSYILNNTISFNRYSTSWGIDITNLINYNKALLTYGAETNQFKEWNAKGRINFFKVYTFELIQKIGTANLFTPSFNNRNYAISIHNTEPRITYTSGTRFRLQAGYQYTRKQNDALYGGEEAAFNAINLETKYNTFSNTSLTGKFTFNNIKFTGTANTTVSYIMLDALLPGKNYLWTIDLTKRFINNLELNFQYEGRKPGNTRTINTGRVSLSVLL</sequence>
<keyword evidence="2" id="KW-1185">Reference proteome</keyword>
<reference evidence="1 2" key="1">
    <citation type="journal article" date="2016" name="Int. J. Syst. Evol. Microbiol.">
        <title>Panacibacter ginsenosidivorans gen. nov., sp. nov., with ginsenoside converting activity isolated from soil of a ginseng field.</title>
        <authorList>
            <person name="Siddiqi M.Z."/>
            <person name="Muhammad Shafi S."/>
            <person name="Choi K.D."/>
            <person name="Im W.T."/>
        </authorList>
    </citation>
    <scope>NUCLEOTIDE SEQUENCE [LARGE SCALE GENOMIC DNA]</scope>
    <source>
        <strain evidence="1 2">Gsoil1550</strain>
    </source>
</reference>
<organism evidence="1 2">
    <name type="scientific">Panacibacter ginsenosidivorans</name>
    <dbReference type="NCBI Taxonomy" id="1813871"/>
    <lineage>
        <taxon>Bacteria</taxon>
        <taxon>Pseudomonadati</taxon>
        <taxon>Bacteroidota</taxon>
        <taxon>Chitinophagia</taxon>
        <taxon>Chitinophagales</taxon>
        <taxon>Chitinophagaceae</taxon>
        <taxon>Panacibacter</taxon>
    </lineage>
</organism>
<dbReference type="KEGG" id="pgin:FRZ67_06840"/>
<evidence type="ECO:0000313" key="1">
    <source>
        <dbReference type="EMBL" id="QEC67024.1"/>
    </source>
</evidence>
<protein>
    <submittedName>
        <fullName evidence="1">Uncharacterized protein</fullName>
    </submittedName>
</protein>